<evidence type="ECO:0000313" key="1">
    <source>
        <dbReference type="EMBL" id="JAH81092.1"/>
    </source>
</evidence>
<dbReference type="EMBL" id="GBXM01027485">
    <property type="protein sequence ID" value="JAH81092.1"/>
    <property type="molecule type" value="Transcribed_RNA"/>
</dbReference>
<proteinExistence type="predicted"/>
<name>A0A0E9VSS9_ANGAN</name>
<reference evidence="1" key="1">
    <citation type="submission" date="2014-11" db="EMBL/GenBank/DDBJ databases">
        <authorList>
            <person name="Amaro Gonzalez C."/>
        </authorList>
    </citation>
    <scope>NUCLEOTIDE SEQUENCE</scope>
</reference>
<accession>A0A0E9VSS9</accession>
<protein>
    <submittedName>
        <fullName evidence="1">Uncharacterized protein</fullName>
    </submittedName>
</protein>
<sequence length="10" mass="1034">MGVGGQCRRA</sequence>
<reference evidence="1" key="2">
    <citation type="journal article" date="2015" name="Fish Shellfish Immunol.">
        <title>Early steps in the European eel (Anguilla anguilla)-Vibrio vulnificus interaction in the gills: Role of the RtxA13 toxin.</title>
        <authorList>
            <person name="Callol A."/>
            <person name="Pajuelo D."/>
            <person name="Ebbesson L."/>
            <person name="Teles M."/>
            <person name="MacKenzie S."/>
            <person name="Amaro C."/>
        </authorList>
    </citation>
    <scope>NUCLEOTIDE SEQUENCE</scope>
</reference>
<organism evidence="1">
    <name type="scientific">Anguilla anguilla</name>
    <name type="common">European freshwater eel</name>
    <name type="synonym">Muraena anguilla</name>
    <dbReference type="NCBI Taxonomy" id="7936"/>
    <lineage>
        <taxon>Eukaryota</taxon>
        <taxon>Metazoa</taxon>
        <taxon>Chordata</taxon>
        <taxon>Craniata</taxon>
        <taxon>Vertebrata</taxon>
        <taxon>Euteleostomi</taxon>
        <taxon>Actinopterygii</taxon>
        <taxon>Neopterygii</taxon>
        <taxon>Teleostei</taxon>
        <taxon>Anguilliformes</taxon>
        <taxon>Anguillidae</taxon>
        <taxon>Anguilla</taxon>
    </lineage>
</organism>